<keyword evidence="3" id="KW-1185">Reference proteome</keyword>
<accession>A0AAW8B2K9</accession>
<dbReference type="SUPFAM" id="SSF143447">
    <property type="entry name" value="AMMECR1-like"/>
    <property type="match status" value="1"/>
</dbReference>
<evidence type="ECO:0000313" key="3">
    <source>
        <dbReference type="Proteomes" id="UP001178354"/>
    </source>
</evidence>
<reference evidence="2" key="2">
    <citation type="submission" date="2023-08" db="EMBL/GenBank/DDBJ databases">
        <authorList>
            <person name="Luo J."/>
        </authorList>
    </citation>
    <scope>NUCLEOTIDE SEQUENCE</scope>
    <source>
        <strain evidence="2">DSM 25064</strain>
    </source>
</reference>
<dbReference type="InterPro" id="IPR002733">
    <property type="entry name" value="AMMECR1_domain"/>
</dbReference>
<dbReference type="Gene3D" id="3.30.1490.150">
    <property type="entry name" value="Hypothetical protein ph0010, domain 2"/>
    <property type="match status" value="1"/>
</dbReference>
<name>A0AAW8B2K9_9GAMM</name>
<dbReference type="PANTHER" id="PTHR13016:SF0">
    <property type="entry name" value="AMME SYNDROME CANDIDATE GENE 1 PROTEIN"/>
    <property type="match status" value="1"/>
</dbReference>
<dbReference type="Gene3D" id="3.30.700.20">
    <property type="entry name" value="Hypothetical protein ph0010, domain 1"/>
    <property type="match status" value="1"/>
</dbReference>
<dbReference type="AlphaFoldDB" id="A0AAW8B2K9"/>
<dbReference type="InterPro" id="IPR027623">
    <property type="entry name" value="AmmeMemoSam_A"/>
</dbReference>
<gene>
    <name evidence="2" type="primary">amrA</name>
    <name evidence="2" type="ORF">Q8A57_04510</name>
</gene>
<dbReference type="InterPro" id="IPR027485">
    <property type="entry name" value="AMMECR1_N"/>
</dbReference>
<dbReference type="NCBIfam" id="TIGR00296">
    <property type="entry name" value="TIGR00296 family protein"/>
    <property type="match status" value="1"/>
</dbReference>
<dbReference type="InterPro" id="IPR023473">
    <property type="entry name" value="AMMECR1"/>
</dbReference>
<dbReference type="PROSITE" id="PS51112">
    <property type="entry name" value="AMMECR1"/>
    <property type="match status" value="1"/>
</dbReference>
<dbReference type="NCBIfam" id="TIGR04335">
    <property type="entry name" value="AmmeMemoSam_A"/>
    <property type="match status" value="1"/>
</dbReference>
<dbReference type="Proteomes" id="UP001178354">
    <property type="component" value="Unassembled WGS sequence"/>
</dbReference>
<feature type="domain" description="AMMECR1" evidence="1">
    <location>
        <begin position="13"/>
        <end position="193"/>
    </location>
</feature>
<dbReference type="RefSeq" id="WP_305169792.1">
    <property type="nucleotide sequence ID" value="NZ_JAUUUU010000002.1"/>
</dbReference>
<organism evidence="2 3">
    <name type="scientific">Porticoccus litoralis</name>
    <dbReference type="NCBI Taxonomy" id="434086"/>
    <lineage>
        <taxon>Bacteria</taxon>
        <taxon>Pseudomonadati</taxon>
        <taxon>Pseudomonadota</taxon>
        <taxon>Gammaproteobacteria</taxon>
        <taxon>Cellvibrionales</taxon>
        <taxon>Porticoccaceae</taxon>
        <taxon>Porticoccus</taxon>
    </lineage>
</organism>
<evidence type="ECO:0000313" key="2">
    <source>
        <dbReference type="EMBL" id="MDP1520225.1"/>
    </source>
</evidence>
<dbReference type="EMBL" id="JAUUUU010000002">
    <property type="protein sequence ID" value="MDP1520225.1"/>
    <property type="molecule type" value="Genomic_DNA"/>
</dbReference>
<protein>
    <submittedName>
        <fullName evidence="2">AmmeMemoRadiSam system protein A</fullName>
    </submittedName>
</protein>
<proteinExistence type="predicted"/>
<dbReference type="InterPro" id="IPR036071">
    <property type="entry name" value="AMMECR1_dom_sf"/>
</dbReference>
<sequence length="193" mass="21493">MLNAMPFIELNYDDRQTLLSLCRESIRVRLLFDRDLNIDKTAFSPALQQTAACFVTLKIDGKLRGCIGSLEAHQPLVENAVHNAASAAVDDPRFPRLTLDEEAHIDIDISVLTTPIALEFDSEEALLEQLTPGKDGLIIESGHYRATFLPSVWNSLPGKAAFLAQLKEKAGIPQNIEPEKLTAWRYQTLSFSE</sequence>
<evidence type="ECO:0000259" key="1">
    <source>
        <dbReference type="PROSITE" id="PS51112"/>
    </source>
</evidence>
<reference evidence="2" key="1">
    <citation type="journal article" date="2010" name="Int. J. Syst. Evol. Microbiol.">
        <title>Porticoccus litoralis gen. nov., sp. nov., a gammaproteobacterium isolated from the Yellow Sea.</title>
        <authorList>
            <person name="Oh H.M."/>
            <person name="Kim H."/>
            <person name="Kim K.M."/>
            <person name="Min G.S."/>
            <person name="Cho J.C."/>
        </authorList>
    </citation>
    <scope>NUCLEOTIDE SEQUENCE</scope>
    <source>
        <strain evidence="2">DSM 25064</strain>
    </source>
</reference>
<dbReference type="PANTHER" id="PTHR13016">
    <property type="entry name" value="AMMECR1 HOMOLOG"/>
    <property type="match status" value="1"/>
</dbReference>
<comment type="caution">
    <text evidence="2">The sequence shown here is derived from an EMBL/GenBank/DDBJ whole genome shotgun (WGS) entry which is preliminary data.</text>
</comment>
<dbReference type="Pfam" id="PF01871">
    <property type="entry name" value="AMMECR1"/>
    <property type="match status" value="1"/>
</dbReference>